<evidence type="ECO:0000256" key="1">
    <source>
        <dbReference type="SAM" id="MobiDB-lite"/>
    </source>
</evidence>
<dbReference type="EMBL" id="KZ293722">
    <property type="protein sequence ID" value="PBK82051.1"/>
    <property type="molecule type" value="Genomic_DNA"/>
</dbReference>
<feature type="region of interest" description="Disordered" evidence="1">
    <location>
        <begin position="490"/>
        <end position="518"/>
    </location>
</feature>
<dbReference type="AlphaFoldDB" id="A0A2H3CG57"/>
<protein>
    <recommendedName>
        <fullName evidence="4">DUF659 domain-containing protein</fullName>
    </recommendedName>
</protein>
<sequence>MNPATQPAPVNLPSFKAEGPQEWYREHFFDHPLYQVKTASPSGDQIRDPSSMHNGKAKVVCCLCLQQHIMAARASDQELLNLGGIQEAREDSAIIDQSLAAMAPTPGPSYFPGAFGTDSPELMMPWDSRAASPSLSAIDPSDSISSIAFTATVKGKVRTIRVYDASKERKTADNLLKLMKEVIEILEQKWRVKVIVFVSDASDCYAHQINLIVRDYFKAEGGFLIHEKNVTELITWLHSKTFILALLCEAQPLMLLIANENMAAATGQEQKLVTGDAKSQQKAQDMLLIMQDPGFWHALARIKNHLELLAIAANVTQAALCHLDQVLLTFGQLYMHYTTALTEPEDAAVKQVILNSLDRHWENSEQEVFIAALLKEVKDYLGGIGSFASLDIMAETIAMTAMQKGESPNPLKVYEGQFLISIDNLGTPLPPLIRLTWHILSVTANSASCEHFFNEHLEHGRARPKRYFGLKHDQADAVHYQTNPLMVHATSQPDQSANSDITEAAESSGANEPLPASHSERFSDLAAELQRRVSEDDIDEWDLDSEVSEAQAYQHASSAPKLNPILLDSLFNFQSQEWIAVHQCSATKNLQDELELYKLVDLDAEGDGDKFSIEIDTTMGSIM</sequence>
<gene>
    <name evidence="2" type="ORF">ARMGADRAFT_1038934</name>
</gene>
<evidence type="ECO:0000313" key="3">
    <source>
        <dbReference type="Proteomes" id="UP000217790"/>
    </source>
</evidence>
<dbReference type="InterPro" id="IPR012337">
    <property type="entry name" value="RNaseH-like_sf"/>
</dbReference>
<dbReference type="OMA" id="ESHAKTR"/>
<dbReference type="STRING" id="47427.A0A2H3CG57"/>
<dbReference type="Proteomes" id="UP000217790">
    <property type="component" value="Unassembled WGS sequence"/>
</dbReference>
<evidence type="ECO:0000313" key="2">
    <source>
        <dbReference type="EMBL" id="PBK82051.1"/>
    </source>
</evidence>
<reference evidence="3" key="1">
    <citation type="journal article" date="2017" name="Nat. Ecol. Evol.">
        <title>Genome expansion and lineage-specific genetic innovations in the forest pathogenic fungi Armillaria.</title>
        <authorList>
            <person name="Sipos G."/>
            <person name="Prasanna A.N."/>
            <person name="Walter M.C."/>
            <person name="O'Connor E."/>
            <person name="Balint B."/>
            <person name="Krizsan K."/>
            <person name="Kiss B."/>
            <person name="Hess J."/>
            <person name="Varga T."/>
            <person name="Slot J."/>
            <person name="Riley R."/>
            <person name="Boka B."/>
            <person name="Rigling D."/>
            <person name="Barry K."/>
            <person name="Lee J."/>
            <person name="Mihaltcheva S."/>
            <person name="LaButti K."/>
            <person name="Lipzen A."/>
            <person name="Waldron R."/>
            <person name="Moloney N.M."/>
            <person name="Sperisen C."/>
            <person name="Kredics L."/>
            <person name="Vagvoelgyi C."/>
            <person name="Patrignani A."/>
            <person name="Fitzpatrick D."/>
            <person name="Nagy I."/>
            <person name="Doyle S."/>
            <person name="Anderson J.B."/>
            <person name="Grigoriev I.V."/>
            <person name="Gueldener U."/>
            <person name="Muensterkoetter M."/>
            <person name="Nagy L.G."/>
        </authorList>
    </citation>
    <scope>NUCLEOTIDE SEQUENCE [LARGE SCALE GENOMIC DNA]</scope>
    <source>
        <strain evidence="3">Ar21-2</strain>
    </source>
</reference>
<dbReference type="SUPFAM" id="SSF53098">
    <property type="entry name" value="Ribonuclease H-like"/>
    <property type="match status" value="1"/>
</dbReference>
<dbReference type="InParanoid" id="A0A2H3CG57"/>
<evidence type="ECO:0008006" key="4">
    <source>
        <dbReference type="Google" id="ProtNLM"/>
    </source>
</evidence>
<dbReference type="OrthoDB" id="3270520at2759"/>
<proteinExistence type="predicted"/>
<organism evidence="2 3">
    <name type="scientific">Armillaria gallica</name>
    <name type="common">Bulbous honey fungus</name>
    <name type="synonym">Armillaria bulbosa</name>
    <dbReference type="NCBI Taxonomy" id="47427"/>
    <lineage>
        <taxon>Eukaryota</taxon>
        <taxon>Fungi</taxon>
        <taxon>Dikarya</taxon>
        <taxon>Basidiomycota</taxon>
        <taxon>Agaricomycotina</taxon>
        <taxon>Agaricomycetes</taxon>
        <taxon>Agaricomycetidae</taxon>
        <taxon>Agaricales</taxon>
        <taxon>Marasmiineae</taxon>
        <taxon>Physalacriaceae</taxon>
        <taxon>Armillaria</taxon>
    </lineage>
</organism>
<keyword evidence="3" id="KW-1185">Reference proteome</keyword>
<accession>A0A2H3CG57</accession>
<name>A0A2H3CG57_ARMGA</name>
<feature type="compositionally biased region" description="Polar residues" evidence="1">
    <location>
        <begin position="490"/>
        <end position="501"/>
    </location>
</feature>